<evidence type="ECO:0000313" key="2">
    <source>
        <dbReference type="Proteomes" id="UP001589710"/>
    </source>
</evidence>
<evidence type="ECO:0000313" key="1">
    <source>
        <dbReference type="EMBL" id="MFB9576213.1"/>
    </source>
</evidence>
<name>A0ABV5REF7_9ACTN</name>
<protein>
    <submittedName>
        <fullName evidence="1">Uncharacterized protein</fullName>
    </submittedName>
</protein>
<reference evidence="1 2" key="1">
    <citation type="submission" date="2024-09" db="EMBL/GenBank/DDBJ databases">
        <authorList>
            <person name="Sun Q."/>
            <person name="Mori K."/>
        </authorList>
    </citation>
    <scope>NUCLEOTIDE SEQUENCE [LARGE SCALE GENOMIC DNA]</scope>
    <source>
        <strain evidence="1 2">JCM 3331</strain>
    </source>
</reference>
<proteinExistence type="predicted"/>
<accession>A0ABV5REF7</accession>
<dbReference type="RefSeq" id="WP_345513420.1">
    <property type="nucleotide sequence ID" value="NZ_BAAAXD010000022.1"/>
</dbReference>
<dbReference type="Proteomes" id="UP001589710">
    <property type="component" value="Unassembled WGS sequence"/>
</dbReference>
<comment type="caution">
    <text evidence="1">The sequence shown here is derived from an EMBL/GenBank/DDBJ whole genome shotgun (WGS) entry which is preliminary data.</text>
</comment>
<sequence>MAAGGVSAPGVAAAREQQLAQDAVERGWPREVERHSAIADRIRSLLADLGESTEPSPDDHC</sequence>
<gene>
    <name evidence="1" type="ORF">ACFFTL_29005</name>
</gene>
<keyword evidence="2" id="KW-1185">Reference proteome</keyword>
<organism evidence="1 2">
    <name type="scientific">Streptomyces yanii</name>
    <dbReference type="NCBI Taxonomy" id="78510"/>
    <lineage>
        <taxon>Bacteria</taxon>
        <taxon>Bacillati</taxon>
        <taxon>Actinomycetota</taxon>
        <taxon>Actinomycetes</taxon>
        <taxon>Kitasatosporales</taxon>
        <taxon>Streptomycetaceae</taxon>
        <taxon>Streptomyces</taxon>
    </lineage>
</organism>
<dbReference type="EMBL" id="JBHMCG010000125">
    <property type="protein sequence ID" value="MFB9576213.1"/>
    <property type="molecule type" value="Genomic_DNA"/>
</dbReference>